<evidence type="ECO:0000259" key="4">
    <source>
        <dbReference type="PROSITE" id="PS50995"/>
    </source>
</evidence>
<name>A0A6H2H7B7_9BURK</name>
<dbReference type="InterPro" id="IPR000835">
    <property type="entry name" value="HTH_MarR-typ"/>
</dbReference>
<sequence>MTNETRSILYHWREAVPNDRLAHLVKDAARAFQKALQTRLAVHGVAFGHWSFLRILWVADGLTQKELSERAGVMEPTTFSAMKSMESLGYIERRQLPGNKKNIYVYLSKQGRALKKKLVPLAEQTNDLSALGVSDADLKTTRKVLLAMIENLANDEMRWEEEADLKAAKLLSQKVVAVKTKKSS</sequence>
<protein>
    <submittedName>
        <fullName evidence="5">HTH-type transcriptional regulator Hpr</fullName>
    </submittedName>
</protein>
<proteinExistence type="predicted"/>
<organism evidence="5 6">
    <name type="scientific">Polaromonas vacuolata</name>
    <dbReference type="NCBI Taxonomy" id="37448"/>
    <lineage>
        <taxon>Bacteria</taxon>
        <taxon>Pseudomonadati</taxon>
        <taxon>Pseudomonadota</taxon>
        <taxon>Betaproteobacteria</taxon>
        <taxon>Burkholderiales</taxon>
        <taxon>Comamonadaceae</taxon>
        <taxon>Polaromonas</taxon>
    </lineage>
</organism>
<dbReference type="KEGG" id="pvac:HC248_01040"/>
<keyword evidence="6" id="KW-1185">Reference proteome</keyword>
<evidence type="ECO:0000313" key="5">
    <source>
        <dbReference type="EMBL" id="QJC55758.1"/>
    </source>
</evidence>
<dbReference type="Pfam" id="PF01047">
    <property type="entry name" value="MarR"/>
    <property type="match status" value="1"/>
</dbReference>
<keyword evidence="1" id="KW-0805">Transcription regulation</keyword>
<gene>
    <name evidence="5" type="primary">hpr</name>
    <name evidence="5" type="ORF">HC248_01040</name>
</gene>
<dbReference type="InterPro" id="IPR036390">
    <property type="entry name" value="WH_DNA-bd_sf"/>
</dbReference>
<dbReference type="InterPro" id="IPR036388">
    <property type="entry name" value="WH-like_DNA-bd_sf"/>
</dbReference>
<feature type="domain" description="HTH marR-type" evidence="4">
    <location>
        <begin position="18"/>
        <end position="154"/>
    </location>
</feature>
<dbReference type="Gene3D" id="1.10.10.10">
    <property type="entry name" value="Winged helix-like DNA-binding domain superfamily/Winged helix DNA-binding domain"/>
    <property type="match status" value="1"/>
</dbReference>
<accession>A0A6H2H7B7</accession>
<keyword evidence="3" id="KW-0804">Transcription</keyword>
<dbReference type="PANTHER" id="PTHR42756">
    <property type="entry name" value="TRANSCRIPTIONAL REGULATOR, MARR"/>
    <property type="match status" value="1"/>
</dbReference>
<dbReference type="SMART" id="SM00347">
    <property type="entry name" value="HTH_MARR"/>
    <property type="match status" value="1"/>
</dbReference>
<evidence type="ECO:0000256" key="3">
    <source>
        <dbReference type="ARBA" id="ARBA00023163"/>
    </source>
</evidence>
<dbReference type="GO" id="GO:0003677">
    <property type="term" value="F:DNA binding"/>
    <property type="evidence" value="ECO:0007669"/>
    <property type="project" value="UniProtKB-KW"/>
</dbReference>
<dbReference type="RefSeq" id="WP_168921575.1">
    <property type="nucleotide sequence ID" value="NZ_CP051461.1"/>
</dbReference>
<evidence type="ECO:0000313" key="6">
    <source>
        <dbReference type="Proteomes" id="UP000502041"/>
    </source>
</evidence>
<dbReference type="PANTHER" id="PTHR42756:SF1">
    <property type="entry name" value="TRANSCRIPTIONAL REPRESSOR OF EMRAB OPERON"/>
    <property type="match status" value="1"/>
</dbReference>
<dbReference type="AlphaFoldDB" id="A0A6H2H7B7"/>
<dbReference type="SUPFAM" id="SSF46785">
    <property type="entry name" value="Winged helix' DNA-binding domain"/>
    <property type="match status" value="1"/>
</dbReference>
<dbReference type="PROSITE" id="PS50995">
    <property type="entry name" value="HTH_MARR_2"/>
    <property type="match status" value="1"/>
</dbReference>
<reference evidence="5 6" key="1">
    <citation type="submission" date="2020-04" db="EMBL/GenBank/DDBJ databases">
        <title>Complete genome of a Psychrophilic, Marine, Gas Vacuolate Bacterium Polaromonas vacuolata KCTC 22033T.</title>
        <authorList>
            <person name="Hwang K."/>
            <person name="Kim K.M."/>
        </authorList>
    </citation>
    <scope>NUCLEOTIDE SEQUENCE [LARGE SCALE GENOMIC DNA]</scope>
    <source>
        <strain evidence="5 6">KCTC 22033</strain>
    </source>
</reference>
<dbReference type="GO" id="GO:0003700">
    <property type="term" value="F:DNA-binding transcription factor activity"/>
    <property type="evidence" value="ECO:0007669"/>
    <property type="project" value="InterPro"/>
</dbReference>
<dbReference type="Proteomes" id="UP000502041">
    <property type="component" value="Chromosome"/>
</dbReference>
<dbReference type="EMBL" id="CP051461">
    <property type="protein sequence ID" value="QJC55758.1"/>
    <property type="molecule type" value="Genomic_DNA"/>
</dbReference>
<keyword evidence="2" id="KW-0238">DNA-binding</keyword>
<evidence type="ECO:0000256" key="2">
    <source>
        <dbReference type="ARBA" id="ARBA00023125"/>
    </source>
</evidence>
<evidence type="ECO:0000256" key="1">
    <source>
        <dbReference type="ARBA" id="ARBA00023015"/>
    </source>
</evidence>